<dbReference type="InterPro" id="IPR017441">
    <property type="entry name" value="Protein_kinase_ATP_BS"/>
</dbReference>
<dbReference type="AlphaFoldDB" id="A0A8J1JF29"/>
<accession>A0A8J1JF29</accession>
<dbReference type="OrthoDB" id="9913616at2759"/>
<feature type="binding site" evidence="9">
    <location>
        <position position="136"/>
    </location>
    <ligand>
        <name>ATP</name>
        <dbReference type="ChEBI" id="CHEBI:30616"/>
    </ligand>
</feature>
<dbReference type="InterPro" id="IPR011009">
    <property type="entry name" value="Kinase-like_dom_sf"/>
</dbReference>
<evidence type="ECO:0000256" key="10">
    <source>
        <dbReference type="RuleBase" id="RU000304"/>
    </source>
</evidence>
<keyword evidence="12" id="KW-0472">Membrane</keyword>
<comment type="catalytic activity">
    <reaction evidence="8">
        <text>L-seryl-[protein] + ATP = O-phospho-L-seryl-[protein] + ADP + H(+)</text>
        <dbReference type="Rhea" id="RHEA:17989"/>
        <dbReference type="Rhea" id="RHEA-COMP:9863"/>
        <dbReference type="Rhea" id="RHEA-COMP:11604"/>
        <dbReference type="ChEBI" id="CHEBI:15378"/>
        <dbReference type="ChEBI" id="CHEBI:29999"/>
        <dbReference type="ChEBI" id="CHEBI:30616"/>
        <dbReference type="ChEBI" id="CHEBI:83421"/>
        <dbReference type="ChEBI" id="CHEBI:456216"/>
        <dbReference type="EC" id="2.7.11.1"/>
    </reaction>
</comment>
<keyword evidence="14" id="KW-1185">Reference proteome</keyword>
<dbReference type="InterPro" id="IPR045270">
    <property type="entry name" value="STKc_AGC"/>
</dbReference>
<comment type="catalytic activity">
    <reaction evidence="7">
        <text>L-threonyl-[protein] + ATP = O-phospho-L-threonyl-[protein] + ADP + H(+)</text>
        <dbReference type="Rhea" id="RHEA:46608"/>
        <dbReference type="Rhea" id="RHEA-COMP:11060"/>
        <dbReference type="Rhea" id="RHEA-COMP:11605"/>
        <dbReference type="ChEBI" id="CHEBI:15378"/>
        <dbReference type="ChEBI" id="CHEBI:30013"/>
        <dbReference type="ChEBI" id="CHEBI:30616"/>
        <dbReference type="ChEBI" id="CHEBI:61977"/>
        <dbReference type="ChEBI" id="CHEBI:456216"/>
        <dbReference type="EC" id="2.7.11.1"/>
    </reaction>
</comment>
<dbReference type="AGR" id="Xenbase:XB-GENE-29085611"/>
<evidence type="ECO:0000313" key="16">
    <source>
        <dbReference type="Xenbase" id="XB-GENE-29085611"/>
    </source>
</evidence>
<keyword evidence="6 9" id="KW-0067">ATP-binding</keyword>
<evidence type="ECO:0000256" key="2">
    <source>
        <dbReference type="ARBA" id="ARBA00022527"/>
    </source>
</evidence>
<evidence type="ECO:0000313" key="14">
    <source>
        <dbReference type="Proteomes" id="UP000008143"/>
    </source>
</evidence>
<organism evidence="14 15">
    <name type="scientific">Xenopus tropicalis</name>
    <name type="common">Western clawed frog</name>
    <name type="synonym">Silurana tropicalis</name>
    <dbReference type="NCBI Taxonomy" id="8364"/>
    <lineage>
        <taxon>Eukaryota</taxon>
        <taxon>Metazoa</taxon>
        <taxon>Chordata</taxon>
        <taxon>Craniata</taxon>
        <taxon>Vertebrata</taxon>
        <taxon>Euteleostomi</taxon>
        <taxon>Amphibia</taxon>
        <taxon>Batrachia</taxon>
        <taxon>Anura</taxon>
        <taxon>Pipoidea</taxon>
        <taxon>Pipidae</taxon>
        <taxon>Xenopodinae</taxon>
        <taxon>Xenopus</taxon>
        <taxon>Silurana</taxon>
    </lineage>
</organism>
<name>A0A8J1JF29_XENTR</name>
<evidence type="ECO:0000256" key="11">
    <source>
        <dbReference type="SAM" id="MobiDB-lite"/>
    </source>
</evidence>
<keyword evidence="5 15" id="KW-0418">Kinase</keyword>
<evidence type="ECO:0000256" key="3">
    <source>
        <dbReference type="ARBA" id="ARBA00022679"/>
    </source>
</evidence>
<dbReference type="InterPro" id="IPR000719">
    <property type="entry name" value="Prot_kinase_dom"/>
</dbReference>
<dbReference type="FunFam" id="1.10.510.10:FF:000571">
    <property type="entry name" value="Maternal embryonic leucine zipper kinase"/>
    <property type="match status" value="1"/>
</dbReference>
<dbReference type="RefSeq" id="XP_031756484.1">
    <property type="nucleotide sequence ID" value="XM_031900624.1"/>
</dbReference>
<dbReference type="PROSITE" id="PS00107">
    <property type="entry name" value="PROTEIN_KINASE_ATP"/>
    <property type="match status" value="1"/>
</dbReference>
<evidence type="ECO:0000259" key="13">
    <source>
        <dbReference type="PROSITE" id="PS50011"/>
    </source>
</evidence>
<dbReference type="EC" id="2.7.11.1" evidence="1"/>
<feature type="transmembrane region" description="Helical" evidence="12">
    <location>
        <begin position="7"/>
        <end position="28"/>
    </location>
</feature>
<evidence type="ECO:0000256" key="9">
    <source>
        <dbReference type="PROSITE-ProRule" id="PRU10141"/>
    </source>
</evidence>
<dbReference type="SMART" id="SM00220">
    <property type="entry name" value="S_TKc"/>
    <property type="match status" value="1"/>
</dbReference>
<evidence type="ECO:0000256" key="4">
    <source>
        <dbReference type="ARBA" id="ARBA00022741"/>
    </source>
</evidence>
<dbReference type="PROSITE" id="PS50011">
    <property type="entry name" value="PROTEIN_KINASE_DOM"/>
    <property type="match status" value="1"/>
</dbReference>
<dbReference type="PANTHER" id="PTHR24356:SF423">
    <property type="entry name" value="SERINE_THREONINE-PROTEIN KINASE N1-LIKE ISOFORM X1"/>
    <property type="match status" value="1"/>
</dbReference>
<dbReference type="Xenbase" id="XB-GENE-29085611">
    <property type="gene designation" value="LOC101731784"/>
</dbReference>
<sequence length="352" mass="39370">MKYSSNIVLIMMINCIIILRLYCSISAYSEDPDCDAGMSNNNGLIVPNQEQDSEPEKDTEDDNSTSSSPPLPLCSPDFGSDFANNIQGAEGPSISPVEPRSPSLGNFNLGPVLGEGAFGKVFLAEHKNTKELCAIKALKKEEILKRGNLDSVFKEKEILQRVSSTEHPFLVSMHGTFQTESHLFCVMEYLPGGDMYEIVTSVELQEPEVMFYTACVVLGLEALHHLGIVHRDIKLENLLLDRDGYLKIVDFGLSKDRFGYSDRTNTMCGTKAYIAPEIFLKHGYGMAVDWWALGITTYIMLMCELPFNNEDPVELMQSIIYDNIELPDYLSEDVSAFIKDVSWPQQISIMCL</sequence>
<dbReference type="Gene3D" id="3.30.200.20">
    <property type="entry name" value="Phosphorylase Kinase, domain 1"/>
    <property type="match status" value="1"/>
</dbReference>
<dbReference type="GO" id="GO:0004674">
    <property type="term" value="F:protein serine/threonine kinase activity"/>
    <property type="evidence" value="ECO:0000318"/>
    <property type="project" value="GO_Central"/>
</dbReference>
<dbReference type="InterPro" id="IPR050236">
    <property type="entry name" value="Ser_Thr_kinase_AGC"/>
</dbReference>
<evidence type="ECO:0000256" key="12">
    <source>
        <dbReference type="SAM" id="Phobius"/>
    </source>
</evidence>
<keyword evidence="4 9" id="KW-0547">Nucleotide-binding</keyword>
<keyword evidence="3" id="KW-0808">Transferase</keyword>
<reference evidence="15" key="1">
    <citation type="submission" date="2025-08" db="UniProtKB">
        <authorList>
            <consortium name="RefSeq"/>
        </authorList>
    </citation>
    <scope>IDENTIFICATION</scope>
    <source>
        <strain evidence="15">Nigerian</strain>
        <tissue evidence="15">Liver and blood</tissue>
    </source>
</reference>
<dbReference type="SUPFAM" id="SSF56112">
    <property type="entry name" value="Protein kinase-like (PK-like)"/>
    <property type="match status" value="1"/>
</dbReference>
<dbReference type="GO" id="GO:0035556">
    <property type="term" value="P:intracellular signal transduction"/>
    <property type="evidence" value="ECO:0000318"/>
    <property type="project" value="GO_Central"/>
</dbReference>
<feature type="compositionally biased region" description="Acidic residues" evidence="11">
    <location>
        <begin position="51"/>
        <end position="63"/>
    </location>
</feature>
<evidence type="ECO:0000313" key="15">
    <source>
        <dbReference type="RefSeq" id="XP_031756484.1"/>
    </source>
</evidence>
<dbReference type="PROSITE" id="PS00108">
    <property type="entry name" value="PROTEIN_KINASE_ST"/>
    <property type="match status" value="1"/>
</dbReference>
<keyword evidence="12" id="KW-1133">Transmembrane helix</keyword>
<protein>
    <recommendedName>
        <fullName evidence="1">non-specific serine/threonine protein kinase</fullName>
        <ecNumber evidence="1">2.7.11.1</ecNumber>
    </recommendedName>
</protein>
<keyword evidence="12" id="KW-0812">Transmembrane</keyword>
<dbReference type="Pfam" id="PF00069">
    <property type="entry name" value="Pkinase"/>
    <property type="match status" value="1"/>
</dbReference>
<dbReference type="OMA" id="IKDVSWP"/>
<evidence type="ECO:0000256" key="1">
    <source>
        <dbReference type="ARBA" id="ARBA00012513"/>
    </source>
</evidence>
<feature type="region of interest" description="Disordered" evidence="11">
    <location>
        <begin position="38"/>
        <end position="71"/>
    </location>
</feature>
<comment type="similarity">
    <text evidence="10">Belongs to the protein kinase superfamily.</text>
</comment>
<evidence type="ECO:0000256" key="5">
    <source>
        <dbReference type="ARBA" id="ARBA00022777"/>
    </source>
</evidence>
<dbReference type="GO" id="GO:0005524">
    <property type="term" value="F:ATP binding"/>
    <property type="evidence" value="ECO:0007669"/>
    <property type="project" value="UniProtKB-UniRule"/>
</dbReference>
<dbReference type="InterPro" id="IPR008271">
    <property type="entry name" value="Ser/Thr_kinase_AS"/>
</dbReference>
<evidence type="ECO:0000256" key="7">
    <source>
        <dbReference type="ARBA" id="ARBA00047899"/>
    </source>
</evidence>
<dbReference type="CDD" id="cd05123">
    <property type="entry name" value="STKc_AGC"/>
    <property type="match status" value="1"/>
</dbReference>
<evidence type="ECO:0000256" key="8">
    <source>
        <dbReference type="ARBA" id="ARBA00048679"/>
    </source>
</evidence>
<dbReference type="KEGG" id="xtr:101731784"/>
<evidence type="ECO:0000256" key="6">
    <source>
        <dbReference type="ARBA" id="ARBA00022840"/>
    </source>
</evidence>
<dbReference type="GeneID" id="101731784"/>
<dbReference type="Proteomes" id="UP000008143">
    <property type="component" value="Chromosome 4"/>
</dbReference>
<gene>
    <name evidence="15 16" type="primary">LOC101731784</name>
</gene>
<dbReference type="Gene3D" id="1.10.510.10">
    <property type="entry name" value="Transferase(Phosphotransferase) domain 1"/>
    <property type="match status" value="1"/>
</dbReference>
<proteinExistence type="inferred from homology"/>
<dbReference type="PANTHER" id="PTHR24356">
    <property type="entry name" value="SERINE/THREONINE-PROTEIN KINASE"/>
    <property type="match status" value="1"/>
</dbReference>
<keyword evidence="2 10" id="KW-0723">Serine/threonine-protein kinase</keyword>
<feature type="domain" description="Protein kinase" evidence="13">
    <location>
        <begin position="107"/>
        <end position="352"/>
    </location>
</feature>
<dbReference type="FunFam" id="3.30.200.20:FF:000058">
    <property type="entry name" value="Putative serine/threonine-protein kinase N2"/>
    <property type="match status" value="1"/>
</dbReference>